<feature type="domain" description="Methyltransferase type 11" evidence="1">
    <location>
        <begin position="49"/>
        <end position="140"/>
    </location>
</feature>
<proteinExistence type="predicted"/>
<evidence type="ECO:0000313" key="2">
    <source>
        <dbReference type="EMBL" id="APX23817.1"/>
    </source>
</evidence>
<keyword evidence="2" id="KW-0830">Ubiquinone</keyword>
<dbReference type="InterPro" id="IPR013216">
    <property type="entry name" value="Methyltransf_11"/>
</dbReference>
<evidence type="ECO:0000313" key="3">
    <source>
        <dbReference type="Proteomes" id="UP000186559"/>
    </source>
</evidence>
<keyword evidence="2" id="KW-0489">Methyltransferase</keyword>
<gene>
    <name evidence="2" type="ORF">Ga0080559_TMP3021</name>
</gene>
<dbReference type="KEGG" id="tpro:Ga0080559_TMP3021"/>
<reference evidence="2 3" key="1">
    <citation type="submission" date="2016-03" db="EMBL/GenBank/DDBJ databases">
        <title>Deep-sea bacteria in the southern Pacific.</title>
        <authorList>
            <person name="Tang K."/>
        </authorList>
    </citation>
    <scope>NUCLEOTIDE SEQUENCE [LARGE SCALE GENOMIC DNA]</scope>
    <source>
        <strain evidence="2 3">JLT2016</strain>
    </source>
</reference>
<dbReference type="CDD" id="cd02440">
    <property type="entry name" value="AdoMet_MTases"/>
    <property type="match status" value="1"/>
</dbReference>
<dbReference type="Gene3D" id="3.40.50.150">
    <property type="entry name" value="Vaccinia Virus protein VP39"/>
    <property type="match status" value="1"/>
</dbReference>
<dbReference type="GO" id="GO:0032259">
    <property type="term" value="P:methylation"/>
    <property type="evidence" value="ECO:0007669"/>
    <property type="project" value="UniProtKB-KW"/>
</dbReference>
<dbReference type="EMBL" id="CP014796">
    <property type="protein sequence ID" value="APX23817.1"/>
    <property type="molecule type" value="Genomic_DNA"/>
</dbReference>
<sequence>MEYDAFRESERSGWNERAALYDGATAVATVQAVPMLLHMTHLSLGARLLDVGCGPGYLAGAAQALGARATGVDFAPAMVSLARARFPTLEVIEGEAEALPFDDASFDVVASNIVLFHVAHPARAIAEGVRVLKPGGRFAFSQWLGPDRSDLYRELRAVLNAHADMSRTEPAPDAYSLSDPEAARAMMRDAGLEDIETRVVQVLLRAPEGDFFDFFMSFGVRVPLVVQAQDDATRQTIREAMNARMERFRTSQGYEVPMPAILYAGRKP</sequence>
<name>A0A1U7D6L3_9RHOB</name>
<dbReference type="Pfam" id="PF08241">
    <property type="entry name" value="Methyltransf_11"/>
    <property type="match status" value="1"/>
</dbReference>
<dbReference type="PANTHER" id="PTHR42912:SF93">
    <property type="entry name" value="N6-ADENOSINE-METHYLTRANSFERASE TMT1A"/>
    <property type="match status" value="1"/>
</dbReference>
<accession>A0A1U7D6L3</accession>
<dbReference type="InterPro" id="IPR050508">
    <property type="entry name" value="Methyltransf_Superfamily"/>
</dbReference>
<keyword evidence="2" id="KW-0808">Transferase</keyword>
<dbReference type="OrthoDB" id="9808140at2"/>
<dbReference type="InterPro" id="IPR029063">
    <property type="entry name" value="SAM-dependent_MTases_sf"/>
</dbReference>
<dbReference type="GO" id="GO:0008757">
    <property type="term" value="F:S-adenosylmethionine-dependent methyltransferase activity"/>
    <property type="evidence" value="ECO:0007669"/>
    <property type="project" value="InterPro"/>
</dbReference>
<dbReference type="AlphaFoldDB" id="A0A1U7D6L3"/>
<organism evidence="2 3">
    <name type="scientific">Salipiger profundus</name>
    <dbReference type="NCBI Taxonomy" id="1229727"/>
    <lineage>
        <taxon>Bacteria</taxon>
        <taxon>Pseudomonadati</taxon>
        <taxon>Pseudomonadota</taxon>
        <taxon>Alphaproteobacteria</taxon>
        <taxon>Rhodobacterales</taxon>
        <taxon>Roseobacteraceae</taxon>
        <taxon>Salipiger</taxon>
    </lineage>
</organism>
<dbReference type="Proteomes" id="UP000186559">
    <property type="component" value="Chromosome"/>
</dbReference>
<evidence type="ECO:0000259" key="1">
    <source>
        <dbReference type="Pfam" id="PF08241"/>
    </source>
</evidence>
<protein>
    <submittedName>
        <fullName evidence="2">Methylase involved in ubiquinone/menaquinone biosynthesis</fullName>
    </submittedName>
</protein>
<dbReference type="STRING" id="1229727.Ga0080559_TMP3021"/>
<dbReference type="SUPFAM" id="SSF53335">
    <property type="entry name" value="S-adenosyl-L-methionine-dependent methyltransferases"/>
    <property type="match status" value="1"/>
</dbReference>
<dbReference type="PANTHER" id="PTHR42912">
    <property type="entry name" value="METHYLTRANSFERASE"/>
    <property type="match status" value="1"/>
</dbReference>
<dbReference type="RefSeq" id="WP_076623747.1">
    <property type="nucleotide sequence ID" value="NZ_BMEW01000007.1"/>
</dbReference>
<keyword evidence="3" id="KW-1185">Reference proteome</keyword>